<accession>A0A2S9K6P0</accession>
<dbReference type="CDD" id="cd13665">
    <property type="entry name" value="PBP2_TRAP_Dctp3_4"/>
    <property type="match status" value="1"/>
</dbReference>
<dbReference type="Gene3D" id="3.40.190.170">
    <property type="entry name" value="Bacterial extracellular solute-binding protein, family 7"/>
    <property type="match status" value="1"/>
</dbReference>
<dbReference type="NCBIfam" id="NF037995">
    <property type="entry name" value="TRAP_S1"/>
    <property type="match status" value="1"/>
</dbReference>
<evidence type="ECO:0000256" key="2">
    <source>
        <dbReference type="SAM" id="SignalP"/>
    </source>
</evidence>
<dbReference type="Proteomes" id="UP000238589">
    <property type="component" value="Unassembled WGS sequence"/>
</dbReference>
<gene>
    <name evidence="3" type="ORF">C6P64_05445</name>
</gene>
<dbReference type="OrthoDB" id="9177965at2"/>
<protein>
    <submittedName>
        <fullName evidence="3">C4-dicarboxylate transporter</fullName>
    </submittedName>
</protein>
<evidence type="ECO:0000313" key="4">
    <source>
        <dbReference type="Proteomes" id="UP000238589"/>
    </source>
</evidence>
<dbReference type="RefSeq" id="WP_105747586.1">
    <property type="nucleotide sequence ID" value="NZ_PVLQ01000017.1"/>
</dbReference>
<feature type="chain" id="PRO_5015404900" evidence="2">
    <location>
        <begin position="44"/>
        <end position="366"/>
    </location>
</feature>
<sequence>MQVIQAHPFETAEQSVLRPRASRLIAGLALALPALFGAAAAQAQTVTIKFSHFLPANSNFNQKVALPWCAAIEKDSGGQLKCQLYPSLALGGTPAQLADQVKNGVADVVWTSPSYSTGRFPRTEALELPFTLPGDGLKGSRAMWEYVQKHAQAEYKDYKLLAMHSGSNLVISTASKPIMSADDLKGLKLRSPSRFSALFLSAIGSTPVTMPLAQVTEGISKGVIDGAMIPWEVLPSVKVDEVTKYHIEGAATQPGFGQAPMAFMMNKARYDKLAPELKAVIDRHSGQALVELAGKVWDEGNAEARKKLAAQGNKTLVIKDADYNALKKATASVEADWIKQATARGLDGSLLAAEVHAIGDKHLRSK</sequence>
<dbReference type="AlphaFoldDB" id="A0A2S9K6P0"/>
<dbReference type="EMBL" id="PVLQ01000017">
    <property type="protein sequence ID" value="PRD66126.1"/>
    <property type="molecule type" value="Genomic_DNA"/>
</dbReference>
<keyword evidence="1 2" id="KW-0732">Signal</keyword>
<evidence type="ECO:0000313" key="3">
    <source>
        <dbReference type="EMBL" id="PRD66126.1"/>
    </source>
</evidence>
<reference evidence="3 4" key="1">
    <citation type="submission" date="2018-03" db="EMBL/GenBank/DDBJ databases">
        <title>Comparative genomics illustrates the genes involved in a hyperalkaliphilic mechanisms of Serpentinomonas isolated from highly-alkaline calcium-rich serpentinized springs.</title>
        <authorList>
            <person name="Suzuki S."/>
            <person name="Ishii S."/>
            <person name="Walworth N."/>
            <person name="Bird L."/>
            <person name="Kuenen J.G."/>
            <person name="Nealson K.H."/>
        </authorList>
    </citation>
    <scope>NUCLEOTIDE SEQUENCE [LARGE SCALE GENOMIC DNA]</scope>
    <source>
        <strain evidence="3 4">P1</strain>
    </source>
</reference>
<comment type="caution">
    <text evidence="3">The sequence shown here is derived from an EMBL/GenBank/DDBJ whole genome shotgun (WGS) entry which is preliminary data.</text>
</comment>
<keyword evidence="4" id="KW-1185">Reference proteome</keyword>
<dbReference type="InterPro" id="IPR018389">
    <property type="entry name" value="DctP_fam"/>
</dbReference>
<dbReference type="Pfam" id="PF03480">
    <property type="entry name" value="DctP"/>
    <property type="match status" value="1"/>
</dbReference>
<evidence type="ECO:0000256" key="1">
    <source>
        <dbReference type="ARBA" id="ARBA00022729"/>
    </source>
</evidence>
<feature type="signal peptide" evidence="2">
    <location>
        <begin position="1"/>
        <end position="43"/>
    </location>
</feature>
<dbReference type="PANTHER" id="PTHR33376:SF15">
    <property type="entry name" value="BLL6794 PROTEIN"/>
    <property type="match status" value="1"/>
</dbReference>
<dbReference type="GO" id="GO:0055085">
    <property type="term" value="P:transmembrane transport"/>
    <property type="evidence" value="ECO:0007669"/>
    <property type="project" value="InterPro"/>
</dbReference>
<organism evidence="3 4">
    <name type="scientific">Malikia granosa</name>
    <dbReference type="NCBI Taxonomy" id="263067"/>
    <lineage>
        <taxon>Bacteria</taxon>
        <taxon>Pseudomonadati</taxon>
        <taxon>Pseudomonadota</taxon>
        <taxon>Betaproteobacteria</taxon>
        <taxon>Burkholderiales</taxon>
        <taxon>Comamonadaceae</taxon>
        <taxon>Malikia</taxon>
    </lineage>
</organism>
<name>A0A2S9K6P0_9BURK</name>
<dbReference type="PANTHER" id="PTHR33376">
    <property type="match status" value="1"/>
</dbReference>
<proteinExistence type="predicted"/>
<dbReference type="InterPro" id="IPR038404">
    <property type="entry name" value="TRAP_DctP_sf"/>
</dbReference>